<feature type="signal peptide" evidence="1">
    <location>
        <begin position="1"/>
        <end position="22"/>
    </location>
</feature>
<protein>
    <recommendedName>
        <fullName evidence="4">DUF1223 domain-containing protein</fullName>
    </recommendedName>
</protein>
<dbReference type="InterPro" id="IPR036249">
    <property type="entry name" value="Thioredoxin-like_sf"/>
</dbReference>
<evidence type="ECO:0008006" key="4">
    <source>
        <dbReference type="Google" id="ProtNLM"/>
    </source>
</evidence>
<evidence type="ECO:0000313" key="3">
    <source>
        <dbReference type="Proteomes" id="UP000228945"/>
    </source>
</evidence>
<organism evidence="2 3">
    <name type="scientific">Caulobacter mirabilis</name>
    <dbReference type="NCBI Taxonomy" id="69666"/>
    <lineage>
        <taxon>Bacteria</taxon>
        <taxon>Pseudomonadati</taxon>
        <taxon>Pseudomonadota</taxon>
        <taxon>Alphaproteobacteria</taxon>
        <taxon>Caulobacterales</taxon>
        <taxon>Caulobacteraceae</taxon>
        <taxon>Caulobacter</taxon>
    </lineage>
</organism>
<dbReference type="PANTHER" id="PTHR36057:SF1">
    <property type="entry name" value="LIPOPROTEIN LIPID ATTACHMENT SITE-LIKE PROTEIN, PUTATIVE (DUF1223)-RELATED"/>
    <property type="match status" value="1"/>
</dbReference>
<dbReference type="RefSeq" id="WP_099624365.1">
    <property type="nucleotide sequence ID" value="NZ_CP024201.1"/>
</dbReference>
<gene>
    <name evidence="2" type="ORF">CSW64_19805</name>
</gene>
<dbReference type="OrthoDB" id="9808254at2"/>
<dbReference type="Proteomes" id="UP000228945">
    <property type="component" value="Chromosome"/>
</dbReference>
<dbReference type="SUPFAM" id="SSF52833">
    <property type="entry name" value="Thioredoxin-like"/>
    <property type="match status" value="1"/>
</dbReference>
<keyword evidence="1" id="KW-0732">Signal</keyword>
<reference evidence="2 3" key="1">
    <citation type="submission" date="2017-10" db="EMBL/GenBank/DDBJ databases">
        <title>Genome sequence of Caulobacter mirabilis FWC38.</title>
        <authorList>
            <person name="Fiebig A."/>
            <person name="Crosson S."/>
        </authorList>
    </citation>
    <scope>NUCLEOTIDE SEQUENCE [LARGE SCALE GENOMIC DNA]</scope>
    <source>
        <strain evidence="2 3">FWC 38</strain>
    </source>
</reference>
<dbReference type="PANTHER" id="PTHR36057">
    <property type="match status" value="1"/>
</dbReference>
<sequence>MRSVALSLLLLLCTSAAAPAFARPPVVVELFTAQGCSSCGKANALVSDLAQRDDVLALTFAVDYWDYLGWPDTFAKPEFAERQRAYAHRLEVAEVYTPQIVIDGRAQISGVRPDRIEPLVDQAARRAMDPPDTQFLGTNRAAVGSGPVPRGGADVWMIRYDPREQEVTPKKGDNRGQTLVQRNVVREVVRLGAWRGKPTAYRLPVAHVEGLETVVIVQAAKGGKVIAVLAK</sequence>
<evidence type="ECO:0000313" key="2">
    <source>
        <dbReference type="EMBL" id="ATQ45128.1"/>
    </source>
</evidence>
<dbReference type="EMBL" id="CP024201">
    <property type="protein sequence ID" value="ATQ45128.1"/>
    <property type="molecule type" value="Genomic_DNA"/>
</dbReference>
<feature type="chain" id="PRO_5013635592" description="DUF1223 domain-containing protein" evidence="1">
    <location>
        <begin position="23"/>
        <end position="231"/>
    </location>
</feature>
<dbReference type="Pfam" id="PF06764">
    <property type="entry name" value="DUF1223"/>
    <property type="match status" value="1"/>
</dbReference>
<dbReference type="KEGG" id="cmb:CSW64_19805"/>
<dbReference type="InterPro" id="IPR010634">
    <property type="entry name" value="DUF1223"/>
</dbReference>
<evidence type="ECO:0000256" key="1">
    <source>
        <dbReference type="SAM" id="SignalP"/>
    </source>
</evidence>
<proteinExistence type="predicted"/>
<dbReference type="AlphaFoldDB" id="A0A2D2B4H5"/>
<accession>A0A2D2B4H5</accession>
<keyword evidence="3" id="KW-1185">Reference proteome</keyword>
<name>A0A2D2B4H5_9CAUL</name>